<evidence type="ECO:0000259" key="5">
    <source>
        <dbReference type="Pfam" id="PF25973"/>
    </source>
</evidence>
<dbReference type="Pfam" id="PF25973">
    <property type="entry name" value="BSH_CzcB"/>
    <property type="match status" value="1"/>
</dbReference>
<dbReference type="GO" id="GO:0015679">
    <property type="term" value="P:plasma membrane copper ion transport"/>
    <property type="evidence" value="ECO:0007669"/>
    <property type="project" value="TreeGrafter"/>
</dbReference>
<dbReference type="STRING" id="1159016.SAMN02927937_01569"/>
<comment type="similarity">
    <text evidence="1">Belongs to the membrane fusion protein (MFP) (TC 8.A.1) family.</text>
</comment>
<dbReference type="SUPFAM" id="SSF111369">
    <property type="entry name" value="HlyD-like secretion proteins"/>
    <property type="match status" value="1"/>
</dbReference>
<dbReference type="FunFam" id="2.40.30.170:FF:000010">
    <property type="entry name" value="Efflux RND transporter periplasmic adaptor subunit"/>
    <property type="match status" value="1"/>
</dbReference>
<dbReference type="PANTHER" id="PTHR30097:SF4">
    <property type="entry name" value="SLR6042 PROTEIN"/>
    <property type="match status" value="1"/>
</dbReference>
<dbReference type="InterPro" id="IPR006143">
    <property type="entry name" value="RND_pump_MFP"/>
</dbReference>
<dbReference type="GO" id="GO:0030313">
    <property type="term" value="C:cell envelope"/>
    <property type="evidence" value="ECO:0007669"/>
    <property type="project" value="TreeGrafter"/>
</dbReference>
<dbReference type="Pfam" id="PF25954">
    <property type="entry name" value="Beta-barrel_RND_2"/>
    <property type="match status" value="1"/>
</dbReference>
<dbReference type="InterPro" id="IPR058792">
    <property type="entry name" value="Beta-barrel_RND_2"/>
</dbReference>
<dbReference type="NCBIfam" id="TIGR01730">
    <property type="entry name" value="RND_mfp"/>
    <property type="match status" value="1"/>
</dbReference>
<keyword evidence="3" id="KW-0175">Coiled coil</keyword>
<dbReference type="GO" id="GO:0016020">
    <property type="term" value="C:membrane"/>
    <property type="evidence" value="ECO:0007669"/>
    <property type="project" value="InterPro"/>
</dbReference>
<proteinExistence type="inferred from homology"/>
<evidence type="ECO:0000256" key="3">
    <source>
        <dbReference type="SAM" id="Coils"/>
    </source>
</evidence>
<gene>
    <name evidence="6" type="ORF">SAMN02927937_01569</name>
</gene>
<evidence type="ECO:0000259" key="4">
    <source>
        <dbReference type="Pfam" id="PF25954"/>
    </source>
</evidence>
<evidence type="ECO:0000313" key="6">
    <source>
        <dbReference type="EMBL" id="SEH81132.1"/>
    </source>
</evidence>
<dbReference type="OrthoDB" id="9806939at2"/>
<dbReference type="RefSeq" id="WP_091098604.1">
    <property type="nucleotide sequence ID" value="NZ_FNXE01000019.1"/>
</dbReference>
<accession>A0A1H6L9E0</accession>
<dbReference type="AlphaFoldDB" id="A0A1H6L9E0"/>
<dbReference type="Gene3D" id="2.40.420.20">
    <property type="match status" value="1"/>
</dbReference>
<protein>
    <submittedName>
        <fullName evidence="6">Membrane fusion protein, cobalt-zinc-cadmium efflux system</fullName>
    </submittedName>
</protein>
<organism evidence="6 7">
    <name type="scientific">Paenimyroides marinum</name>
    <dbReference type="NCBI Taxonomy" id="1159016"/>
    <lineage>
        <taxon>Bacteria</taxon>
        <taxon>Pseudomonadati</taxon>
        <taxon>Bacteroidota</taxon>
        <taxon>Flavobacteriia</taxon>
        <taxon>Flavobacteriales</taxon>
        <taxon>Flavobacteriaceae</taxon>
        <taxon>Paenimyroides</taxon>
    </lineage>
</organism>
<feature type="coiled-coil region" evidence="3">
    <location>
        <begin position="144"/>
        <end position="171"/>
    </location>
</feature>
<evidence type="ECO:0000256" key="1">
    <source>
        <dbReference type="ARBA" id="ARBA00009477"/>
    </source>
</evidence>
<dbReference type="GO" id="GO:0022857">
    <property type="term" value="F:transmembrane transporter activity"/>
    <property type="evidence" value="ECO:0007669"/>
    <property type="project" value="InterPro"/>
</dbReference>
<dbReference type="InterPro" id="IPR051909">
    <property type="entry name" value="MFP_Cation_Efflux"/>
</dbReference>
<evidence type="ECO:0000256" key="2">
    <source>
        <dbReference type="ARBA" id="ARBA00022448"/>
    </source>
</evidence>
<dbReference type="Gene3D" id="1.10.287.470">
    <property type="entry name" value="Helix hairpin bin"/>
    <property type="match status" value="1"/>
</dbReference>
<feature type="domain" description="CzcB-like barrel-sandwich hybrid" evidence="5">
    <location>
        <begin position="77"/>
        <end position="210"/>
    </location>
</feature>
<feature type="domain" description="CusB-like beta-barrel" evidence="4">
    <location>
        <begin position="213"/>
        <end position="289"/>
    </location>
</feature>
<keyword evidence="2" id="KW-0813">Transport</keyword>
<dbReference type="GO" id="GO:0060003">
    <property type="term" value="P:copper ion export"/>
    <property type="evidence" value="ECO:0007669"/>
    <property type="project" value="TreeGrafter"/>
</dbReference>
<sequence>MKKTFYFLAAFTLILSGCNKQETEKEVAQENKFCLNEQLKKTTEMVPIKEQPIHEQLTLSGKVEYNENDLVAFKSLLEGVVDQVLFELGDYVTQGQVLAVVKSNDVLDLMQQKRYYHNQIDLTQKQIKTKKELLNDGLASQPEVTEMEHELQSAQIEMEKINATLKMYRAIGNGQFQILAPKNGYVVQKNISVGQSITSESNENLFSISNLKQVWVMVNIYANNLQYIQKNDPVKVRTMAYPDRIYAGKIDKVYNVFDEDEHVLKARVVLENQDLNLMPGLSADIIINKKNVLNHAFAIPNKAKIFENNKQYVVVYKNDCTLEIKKITAIAENEEFTFVSEKFQPHDQVITRNALIIYKELNK</sequence>
<dbReference type="InterPro" id="IPR058647">
    <property type="entry name" value="BSH_CzcB-like"/>
</dbReference>
<reference evidence="7" key="1">
    <citation type="submission" date="2016-10" db="EMBL/GenBank/DDBJ databases">
        <authorList>
            <person name="Varghese N."/>
            <person name="Submissions S."/>
        </authorList>
    </citation>
    <scope>NUCLEOTIDE SEQUENCE [LARGE SCALE GENOMIC DNA]</scope>
    <source>
        <strain evidence="7">CGMCC 1.10825</strain>
    </source>
</reference>
<dbReference type="PANTHER" id="PTHR30097">
    <property type="entry name" value="CATION EFFLUX SYSTEM PROTEIN CUSB"/>
    <property type="match status" value="1"/>
</dbReference>
<dbReference type="Gene3D" id="2.40.50.100">
    <property type="match status" value="1"/>
</dbReference>
<evidence type="ECO:0000313" key="7">
    <source>
        <dbReference type="Proteomes" id="UP000199634"/>
    </source>
</evidence>
<dbReference type="PROSITE" id="PS51257">
    <property type="entry name" value="PROKAR_LIPOPROTEIN"/>
    <property type="match status" value="1"/>
</dbReference>
<dbReference type="Proteomes" id="UP000199634">
    <property type="component" value="Unassembled WGS sequence"/>
</dbReference>
<keyword evidence="7" id="KW-1185">Reference proteome</keyword>
<dbReference type="Gene3D" id="2.40.30.170">
    <property type="match status" value="1"/>
</dbReference>
<dbReference type="EMBL" id="FNXE01000019">
    <property type="protein sequence ID" value="SEH81132.1"/>
    <property type="molecule type" value="Genomic_DNA"/>
</dbReference>
<name>A0A1H6L9E0_9FLAO</name>